<dbReference type="PANTHER" id="PTHR43531">
    <property type="entry name" value="PROTEIN ICFG"/>
    <property type="match status" value="1"/>
</dbReference>
<dbReference type="GO" id="GO:0006935">
    <property type="term" value="P:chemotaxis"/>
    <property type="evidence" value="ECO:0007669"/>
    <property type="project" value="UniProtKB-KW"/>
</dbReference>
<dbReference type="SUPFAM" id="SSF158472">
    <property type="entry name" value="HAMP domain-like"/>
    <property type="match status" value="1"/>
</dbReference>
<evidence type="ECO:0000256" key="3">
    <source>
        <dbReference type="ARBA" id="ARBA00022500"/>
    </source>
</evidence>
<dbReference type="GO" id="GO:0007165">
    <property type="term" value="P:signal transduction"/>
    <property type="evidence" value="ECO:0007669"/>
    <property type="project" value="UniProtKB-KW"/>
</dbReference>
<comment type="subcellular location">
    <subcellularLocation>
        <location evidence="1">Cell membrane</location>
        <topology evidence="1">Multi-pass membrane protein</topology>
    </subcellularLocation>
</comment>
<dbReference type="Pfam" id="PF02743">
    <property type="entry name" value="dCache_1"/>
    <property type="match status" value="1"/>
</dbReference>
<feature type="domain" description="Methyl-accepting transducer" evidence="10">
    <location>
        <begin position="504"/>
        <end position="733"/>
    </location>
</feature>
<dbReference type="AlphaFoldDB" id="A0A399RR37"/>
<evidence type="ECO:0000256" key="5">
    <source>
        <dbReference type="ARBA" id="ARBA00022989"/>
    </source>
</evidence>
<dbReference type="EMBL" id="QWFX01000005">
    <property type="protein sequence ID" value="RIJ32813.1"/>
    <property type="molecule type" value="Genomic_DNA"/>
</dbReference>
<accession>A0A399RR37</accession>
<dbReference type="CDD" id="cd11386">
    <property type="entry name" value="MCP_signal"/>
    <property type="match status" value="1"/>
</dbReference>
<proteinExistence type="inferred from homology"/>
<evidence type="ECO:0000259" key="10">
    <source>
        <dbReference type="PROSITE" id="PS50111"/>
    </source>
</evidence>
<dbReference type="GO" id="GO:0005886">
    <property type="term" value="C:plasma membrane"/>
    <property type="evidence" value="ECO:0007669"/>
    <property type="project" value="UniProtKB-SubCell"/>
</dbReference>
<protein>
    <submittedName>
        <fullName evidence="12">Methyl-accepting chemotaxis protein</fullName>
    </submittedName>
</protein>
<evidence type="ECO:0000256" key="8">
    <source>
        <dbReference type="PROSITE-ProRule" id="PRU00284"/>
    </source>
</evidence>
<dbReference type="Pfam" id="PF00015">
    <property type="entry name" value="MCPsignal"/>
    <property type="match status" value="1"/>
</dbReference>
<dbReference type="CDD" id="cd06225">
    <property type="entry name" value="HAMP"/>
    <property type="match status" value="1"/>
</dbReference>
<feature type="domain" description="HAMP" evidence="11">
    <location>
        <begin position="447"/>
        <end position="499"/>
    </location>
</feature>
<keyword evidence="2" id="KW-1003">Cell membrane</keyword>
<keyword evidence="3" id="KW-0145">Chemotaxis</keyword>
<dbReference type="InterPro" id="IPR051310">
    <property type="entry name" value="MCP_chemotaxis"/>
</dbReference>
<keyword evidence="8" id="KW-0807">Transducer</keyword>
<evidence type="ECO:0000256" key="9">
    <source>
        <dbReference type="SAM" id="MobiDB-lite"/>
    </source>
</evidence>
<dbReference type="CDD" id="cd18773">
    <property type="entry name" value="PDC1_HK_sensor"/>
    <property type="match status" value="1"/>
</dbReference>
<dbReference type="PRINTS" id="PR00260">
    <property type="entry name" value="CHEMTRNSDUCR"/>
</dbReference>
<keyword evidence="4" id="KW-0812">Transmembrane</keyword>
<sequence>MCSRDVREPGMPKSKYIPFRGATTMNPFANRKLSQTLPMTIVAFSVSTAAITAALGYMSADNTFREQAKEQLHHTLKAHEHSLSAWLESIEADIRANSENPTVREAIGGFSEAFAGLGASASEDLRRAYSSAESDGAGLPAVVSETGESVNYRDVHADYHPYFQGLLEEKGYYDILLMDRSGNVIYSVSKQADFASNALSGPAAETDLSQAYSKARSNASSGDLAFLDFKPYAPSDGAPASFLSTPITDEAGNFIGVLAYQMPIDRMNELVSRTEDLGETGSSVIVGGDFLMRNDTPLTSGDDILATRVDNEAVRKALAGQSGVMATPDLAGRAAFTAYDSFEFEGVRWAYLASKTKAEINAPAATVRNHMVIQIGITALVLGVLGVMVARRVTRPLTAVRQAMEDVSNKKFELAIPHTDRQDEIGDMAKTLDTFKEKLAEADLMDQETAKTVEALGEALGSLSGGDLTYRIENDFHPKYEQLRRDFNSTMINLEEVLSSVVLSSNQIGDSAREISHAADDLSRRTESQAATLEETAAALEQITSSVSSTASSAKQAFDLVSSARNSAESSNKVVNDAVAAMGNIESSSNEIAQIIGVIDEIAFQTNLLALNAGVEAARAGDAGRGFAVVASEVRALAQRSSEAAKKIKDLITQSSSHVSDGVENVGQTGKVLKEIVEAVAKVSESVASISAAAQEQSTGVAEINTAVNQLDQVTQSNAAMVEESTAASHALTQDAEKLMQFVARFRFNRAGQTAMAAPAPTVTKKPVNAVSEQQQRVKAFAETQLSQAPAAAPKPASRGTSALKFEPDTSVDDEDWNDF</sequence>
<dbReference type="InterPro" id="IPR004090">
    <property type="entry name" value="Chemotax_Me-accpt_rcpt"/>
</dbReference>
<dbReference type="PROSITE" id="PS50885">
    <property type="entry name" value="HAMP"/>
    <property type="match status" value="2"/>
</dbReference>
<comment type="caution">
    <text evidence="12">The sequence shown here is derived from an EMBL/GenBank/DDBJ whole genome shotgun (WGS) entry which is preliminary data.</text>
</comment>
<keyword evidence="13" id="KW-1185">Reference proteome</keyword>
<evidence type="ECO:0000256" key="7">
    <source>
        <dbReference type="ARBA" id="ARBA00029447"/>
    </source>
</evidence>
<gene>
    <name evidence="12" type="ORF">D1223_02900</name>
</gene>
<reference evidence="12 13" key="1">
    <citation type="submission" date="2018-08" db="EMBL/GenBank/DDBJ databases">
        <title>Henriciella mobilis sp. nov., isolated from seawater.</title>
        <authorList>
            <person name="Cheng H."/>
            <person name="Wu Y.-H."/>
            <person name="Xu X.-W."/>
            <person name="Guo L.-L."/>
        </authorList>
    </citation>
    <scope>NUCLEOTIDE SEQUENCE [LARGE SCALE GENOMIC DNA]</scope>
    <source>
        <strain evidence="12 13">JN25</strain>
    </source>
</reference>
<dbReference type="SMART" id="SM00283">
    <property type="entry name" value="MA"/>
    <property type="match status" value="1"/>
</dbReference>
<evidence type="ECO:0000256" key="1">
    <source>
        <dbReference type="ARBA" id="ARBA00004651"/>
    </source>
</evidence>
<dbReference type="Proteomes" id="UP000266385">
    <property type="component" value="Unassembled WGS sequence"/>
</dbReference>
<comment type="similarity">
    <text evidence="7">Belongs to the methyl-accepting chemotaxis (MCP) protein family.</text>
</comment>
<dbReference type="FunFam" id="1.10.287.950:FF:000001">
    <property type="entry name" value="Methyl-accepting chemotaxis sensory transducer"/>
    <property type="match status" value="1"/>
</dbReference>
<dbReference type="Gene3D" id="6.10.340.10">
    <property type="match status" value="1"/>
</dbReference>
<keyword evidence="5" id="KW-1133">Transmembrane helix</keyword>
<dbReference type="InterPro" id="IPR003660">
    <property type="entry name" value="HAMP_dom"/>
</dbReference>
<evidence type="ECO:0000313" key="13">
    <source>
        <dbReference type="Proteomes" id="UP000266385"/>
    </source>
</evidence>
<dbReference type="InterPro" id="IPR033479">
    <property type="entry name" value="dCache_1"/>
</dbReference>
<evidence type="ECO:0000313" key="12">
    <source>
        <dbReference type="EMBL" id="RIJ32813.1"/>
    </source>
</evidence>
<name>A0A399RR37_9PROT</name>
<dbReference type="PROSITE" id="PS50111">
    <property type="entry name" value="CHEMOTAXIS_TRANSDUC_2"/>
    <property type="match status" value="1"/>
</dbReference>
<feature type="compositionally biased region" description="Acidic residues" evidence="9">
    <location>
        <begin position="810"/>
        <end position="820"/>
    </location>
</feature>
<evidence type="ECO:0000259" key="11">
    <source>
        <dbReference type="PROSITE" id="PS50885"/>
    </source>
</evidence>
<dbReference type="SMART" id="SM00304">
    <property type="entry name" value="HAMP"/>
    <property type="match status" value="2"/>
</dbReference>
<dbReference type="PANTHER" id="PTHR43531:SF11">
    <property type="entry name" value="METHYL-ACCEPTING CHEMOTAXIS PROTEIN 3"/>
    <property type="match status" value="1"/>
</dbReference>
<organism evidence="12 13">
    <name type="scientific">Henriciella mobilis</name>
    <dbReference type="NCBI Taxonomy" id="2305467"/>
    <lineage>
        <taxon>Bacteria</taxon>
        <taxon>Pseudomonadati</taxon>
        <taxon>Pseudomonadota</taxon>
        <taxon>Alphaproteobacteria</taxon>
        <taxon>Hyphomonadales</taxon>
        <taxon>Hyphomonadaceae</taxon>
        <taxon>Henriciella</taxon>
    </lineage>
</organism>
<feature type="domain" description="HAMP" evidence="11">
    <location>
        <begin position="391"/>
        <end position="444"/>
    </location>
</feature>
<dbReference type="Pfam" id="PF00672">
    <property type="entry name" value="HAMP"/>
    <property type="match status" value="1"/>
</dbReference>
<dbReference type="Gene3D" id="3.30.450.20">
    <property type="entry name" value="PAS domain"/>
    <property type="match status" value="1"/>
</dbReference>
<dbReference type="Gene3D" id="1.10.287.950">
    <property type="entry name" value="Methyl-accepting chemotaxis protein"/>
    <property type="match status" value="1"/>
</dbReference>
<dbReference type="InterPro" id="IPR004089">
    <property type="entry name" value="MCPsignal_dom"/>
</dbReference>
<dbReference type="SUPFAM" id="SSF58104">
    <property type="entry name" value="Methyl-accepting chemotaxis protein (MCP) signaling domain"/>
    <property type="match status" value="1"/>
</dbReference>
<dbReference type="GO" id="GO:0004888">
    <property type="term" value="F:transmembrane signaling receptor activity"/>
    <property type="evidence" value="ECO:0007669"/>
    <property type="project" value="InterPro"/>
</dbReference>
<keyword evidence="6" id="KW-0472">Membrane</keyword>
<evidence type="ECO:0000256" key="2">
    <source>
        <dbReference type="ARBA" id="ARBA00022475"/>
    </source>
</evidence>
<feature type="region of interest" description="Disordered" evidence="9">
    <location>
        <begin position="784"/>
        <end position="820"/>
    </location>
</feature>
<evidence type="ECO:0000256" key="4">
    <source>
        <dbReference type="ARBA" id="ARBA00022692"/>
    </source>
</evidence>
<evidence type="ECO:0000256" key="6">
    <source>
        <dbReference type="ARBA" id="ARBA00023136"/>
    </source>
</evidence>